<feature type="transmembrane region" description="Helical" evidence="1">
    <location>
        <begin position="912"/>
        <end position="933"/>
    </location>
</feature>
<dbReference type="PANTHER" id="PTHR32063:SF0">
    <property type="entry name" value="SWARMING MOTILITY PROTEIN SWRC"/>
    <property type="match status" value="1"/>
</dbReference>
<dbReference type="InterPro" id="IPR027463">
    <property type="entry name" value="AcrB_DN_DC_subdom"/>
</dbReference>
<dbReference type="GO" id="GO:0005886">
    <property type="term" value="C:plasma membrane"/>
    <property type="evidence" value="ECO:0007669"/>
    <property type="project" value="TreeGrafter"/>
</dbReference>
<dbReference type="PANTHER" id="PTHR32063">
    <property type="match status" value="1"/>
</dbReference>
<feature type="transmembrane region" description="Helical" evidence="1">
    <location>
        <begin position="459"/>
        <end position="486"/>
    </location>
</feature>
<dbReference type="SUPFAM" id="SSF82714">
    <property type="entry name" value="Multidrug efflux transporter AcrB TolC docking domain, DN and DC subdomains"/>
    <property type="match status" value="2"/>
</dbReference>
<feature type="transmembrane region" description="Helical" evidence="1">
    <location>
        <begin position="332"/>
        <end position="351"/>
    </location>
</feature>
<proteinExistence type="predicted"/>
<gene>
    <name evidence="2" type="ORF">HMF8227_01101</name>
</gene>
<feature type="transmembrane region" description="Helical" evidence="1">
    <location>
        <begin position="886"/>
        <end position="906"/>
    </location>
</feature>
<dbReference type="Gene3D" id="1.20.1640.10">
    <property type="entry name" value="Multidrug efflux transporter AcrB transmembrane domain"/>
    <property type="match status" value="2"/>
</dbReference>
<dbReference type="Gene3D" id="3.30.70.1320">
    <property type="entry name" value="Multidrug efflux transporter AcrB pore domain like"/>
    <property type="match status" value="1"/>
</dbReference>
<sequence length="1047" mass="114295">MNSVIQAAFQRSRAVVLLFFVTILAGAGAYYTIPKEAEPDITIPTIYVSMVHHGISPEDAERLLIRPMEKELQSVEGLNELRAVASEGYASITLEFDAGFNPDQALRDVREQVDIAKAELPPDTEEPRVTEVNVALFPVITAVLSGPVPERQMLEVARRLQERIETIEGVLEVEIAGDREELLEILVEPNTLETYGLSFEEIISVFQRNNRLVAAGALESEAGRILLKVPGVIETLEDVLNMPVKTVDGTVITFGDVATIRRTFKDPDSFARVGGQPSIALEITKRAGANIIETIEQARQTISQTQDAWPASLKLTYMQDKSEQIRTMLGDLQNNVLTAIVLVMIVVLAAMGPRPAMLVGLAIPGAFLAGILVIQWMGLTLNIVVLFSLILVVGMLVDGAIVTTELADRYMSDGQKPKPAYRAAAQRMAWPIIASIATTLAVFVPLLPWPGIAGEFMRFLPITVIITLIASLAMALIFIPVLGGVIGRAPRDQIGQQAVIAAESGKLEDIGGFTGRYLNLLSVLLQHPGKVLLGAILLLVGAYSAYGTFGRGVEFFPEVEPEFAQVQVRARGDLSIYERDKLVRQVEQQVLPMNGLETVYTRTMGGGRNSSGQLAEDVIGVIQLEFVDWQQRRSADEILGEVRQRTQHIPGIIVQVQKAQNGPSQGKPVQLQVRSSDSAALNNTIAKIRDKMRDIGGFVDVTDSRPLPGVEWQLRVDRDEAARYSTDVVSLGNMVQMITNGVKITEYRPDDADEEVEVRVRFPHQYRSFDQLDQLRVPTRYGPLPVTNFVNFEPAPKTGTINRADAQRVMTIEANVTDGVLVDEQIGRMEQAMAGMNFPSSVSMQFKGEAEDQQEAANFLMQAFATAVFLMLAILLIQFNSFYQAALVLSAIVFSTAGVLLGLLVTGRAFSIVMGGVGIIALAGIVVNNNIILIDTFNDLKHRGYEVKEAILRTCAQRLRPVLLTALTTVLGLLPMVFALNIDLINQDIAVGAPSTQWWTQLSSAIAGGLTFATLLTLLLTPCLLRLGERLPVPKTQQAPDASPGQA</sequence>
<dbReference type="RefSeq" id="WP_109339218.1">
    <property type="nucleotide sequence ID" value="NZ_CP029347.1"/>
</dbReference>
<dbReference type="SUPFAM" id="SSF82866">
    <property type="entry name" value="Multidrug efflux transporter AcrB transmembrane domain"/>
    <property type="match status" value="2"/>
</dbReference>
<keyword evidence="1" id="KW-0812">Transmembrane</keyword>
<dbReference type="GO" id="GO:0042910">
    <property type="term" value="F:xenobiotic transmembrane transporter activity"/>
    <property type="evidence" value="ECO:0007669"/>
    <property type="project" value="TreeGrafter"/>
</dbReference>
<dbReference type="OrthoDB" id="5287122at2"/>
<feature type="transmembrane region" description="Helical" evidence="1">
    <location>
        <begin position="531"/>
        <end position="549"/>
    </location>
</feature>
<evidence type="ECO:0000313" key="3">
    <source>
        <dbReference type="Proteomes" id="UP000245728"/>
    </source>
</evidence>
<dbReference type="Gene3D" id="3.30.70.1440">
    <property type="entry name" value="Multidrug efflux transporter AcrB pore domain"/>
    <property type="match status" value="1"/>
</dbReference>
<dbReference type="Gene3D" id="3.30.2090.10">
    <property type="entry name" value="Multidrug efflux transporter AcrB TolC docking domain, DN and DC subdomains"/>
    <property type="match status" value="2"/>
</dbReference>
<dbReference type="Pfam" id="PF00873">
    <property type="entry name" value="ACR_tran"/>
    <property type="match status" value="1"/>
</dbReference>
<feature type="transmembrane region" description="Helical" evidence="1">
    <location>
        <begin position="962"/>
        <end position="982"/>
    </location>
</feature>
<feature type="transmembrane region" description="Helical" evidence="1">
    <location>
        <begin position="383"/>
        <end position="407"/>
    </location>
</feature>
<name>A0A2S2E3J2_9ALTE</name>
<keyword evidence="1" id="KW-0472">Membrane</keyword>
<dbReference type="EMBL" id="CP029347">
    <property type="protein sequence ID" value="AWL11587.1"/>
    <property type="molecule type" value="Genomic_DNA"/>
</dbReference>
<dbReference type="AlphaFoldDB" id="A0A2S2E3J2"/>
<reference evidence="2 3" key="1">
    <citation type="submission" date="2018-05" db="EMBL/GenBank/DDBJ databases">
        <title>Salinimonas sp. HMF8227 Genome sequencing and assembly.</title>
        <authorList>
            <person name="Kang H."/>
            <person name="Kang J."/>
            <person name="Cha I."/>
            <person name="Kim H."/>
            <person name="Joh K."/>
        </authorList>
    </citation>
    <scope>NUCLEOTIDE SEQUENCE [LARGE SCALE GENOMIC DNA]</scope>
    <source>
        <strain evidence="2 3">HMF8227</strain>
    </source>
</reference>
<dbReference type="InterPro" id="IPR001036">
    <property type="entry name" value="Acrflvin-R"/>
</dbReference>
<keyword evidence="3" id="KW-1185">Reference proteome</keyword>
<evidence type="ECO:0000256" key="1">
    <source>
        <dbReference type="SAM" id="Phobius"/>
    </source>
</evidence>
<dbReference type="SUPFAM" id="SSF82693">
    <property type="entry name" value="Multidrug efflux transporter AcrB pore domain, PN1, PN2, PC1 and PC2 subdomains"/>
    <property type="match status" value="3"/>
</dbReference>
<organism evidence="2 3">
    <name type="scientific">Saliniradius amylolyticus</name>
    <dbReference type="NCBI Taxonomy" id="2183582"/>
    <lineage>
        <taxon>Bacteria</taxon>
        <taxon>Pseudomonadati</taxon>
        <taxon>Pseudomonadota</taxon>
        <taxon>Gammaproteobacteria</taxon>
        <taxon>Alteromonadales</taxon>
        <taxon>Alteromonadaceae</taxon>
        <taxon>Saliniradius</taxon>
    </lineage>
</organism>
<feature type="transmembrane region" description="Helical" evidence="1">
    <location>
        <begin position="428"/>
        <end position="447"/>
    </location>
</feature>
<dbReference type="Gene3D" id="3.30.70.1430">
    <property type="entry name" value="Multidrug efflux transporter AcrB pore domain"/>
    <property type="match status" value="2"/>
</dbReference>
<feature type="transmembrane region" description="Helical" evidence="1">
    <location>
        <begin position="358"/>
        <end position="377"/>
    </location>
</feature>
<keyword evidence="1" id="KW-1133">Transmembrane helix</keyword>
<dbReference type="PRINTS" id="PR00702">
    <property type="entry name" value="ACRIFLAVINRP"/>
</dbReference>
<dbReference type="Proteomes" id="UP000245728">
    <property type="component" value="Chromosome"/>
</dbReference>
<protein>
    <submittedName>
        <fullName evidence="2">Nickel-cobalt-cadmium resistance protein NccA</fullName>
    </submittedName>
</protein>
<evidence type="ECO:0000313" key="2">
    <source>
        <dbReference type="EMBL" id="AWL11587.1"/>
    </source>
</evidence>
<feature type="transmembrane region" description="Helical" evidence="1">
    <location>
        <begin position="859"/>
        <end position="879"/>
    </location>
</feature>
<feature type="transmembrane region" description="Helical" evidence="1">
    <location>
        <begin position="1002"/>
        <end position="1025"/>
    </location>
</feature>
<accession>A0A2S2E3J2</accession>
<dbReference type="KEGG" id="salh:HMF8227_01101"/>